<gene>
    <name evidence="1" type="ORF">EVAR_72528_1</name>
</gene>
<keyword evidence="2" id="KW-1185">Reference proteome</keyword>
<proteinExistence type="predicted"/>
<sequence length="125" mass="13808">MQLVALSRSDISRLLAVMTGHWLIGVHASRLGLPFNYYSCSCKDRGNEETVFHLLWECPALTVRRRPFLGRHMFSDLGELSESRIGDLLSTSPPQVGSDAKTVDTTVATIGEWSGLVKTGHFDST</sequence>
<protein>
    <submittedName>
        <fullName evidence="1">Uncharacterized protein</fullName>
    </submittedName>
</protein>
<dbReference type="OrthoDB" id="7489828at2759"/>
<reference evidence="1 2" key="1">
    <citation type="journal article" date="2019" name="Commun. Biol.">
        <title>The bagworm genome reveals a unique fibroin gene that provides high tensile strength.</title>
        <authorList>
            <person name="Kono N."/>
            <person name="Nakamura H."/>
            <person name="Ohtoshi R."/>
            <person name="Tomita M."/>
            <person name="Numata K."/>
            <person name="Arakawa K."/>
        </authorList>
    </citation>
    <scope>NUCLEOTIDE SEQUENCE [LARGE SCALE GENOMIC DNA]</scope>
</reference>
<evidence type="ECO:0000313" key="2">
    <source>
        <dbReference type="Proteomes" id="UP000299102"/>
    </source>
</evidence>
<comment type="caution">
    <text evidence="1">The sequence shown here is derived from an EMBL/GenBank/DDBJ whole genome shotgun (WGS) entry which is preliminary data.</text>
</comment>
<organism evidence="1 2">
    <name type="scientific">Eumeta variegata</name>
    <name type="common">Bagworm moth</name>
    <name type="synonym">Eumeta japonica</name>
    <dbReference type="NCBI Taxonomy" id="151549"/>
    <lineage>
        <taxon>Eukaryota</taxon>
        <taxon>Metazoa</taxon>
        <taxon>Ecdysozoa</taxon>
        <taxon>Arthropoda</taxon>
        <taxon>Hexapoda</taxon>
        <taxon>Insecta</taxon>
        <taxon>Pterygota</taxon>
        <taxon>Neoptera</taxon>
        <taxon>Endopterygota</taxon>
        <taxon>Lepidoptera</taxon>
        <taxon>Glossata</taxon>
        <taxon>Ditrysia</taxon>
        <taxon>Tineoidea</taxon>
        <taxon>Psychidae</taxon>
        <taxon>Oiketicinae</taxon>
        <taxon>Eumeta</taxon>
    </lineage>
</organism>
<dbReference type="AlphaFoldDB" id="A0A4C1SJ68"/>
<dbReference type="Proteomes" id="UP000299102">
    <property type="component" value="Unassembled WGS sequence"/>
</dbReference>
<dbReference type="EMBL" id="BGZK01003498">
    <property type="protein sequence ID" value="GBP01936.1"/>
    <property type="molecule type" value="Genomic_DNA"/>
</dbReference>
<accession>A0A4C1SJ68</accession>
<evidence type="ECO:0000313" key="1">
    <source>
        <dbReference type="EMBL" id="GBP01936.1"/>
    </source>
</evidence>
<name>A0A4C1SJ68_EUMVA</name>